<dbReference type="PROSITE" id="PS51257">
    <property type="entry name" value="PROKAR_LIPOPROTEIN"/>
    <property type="match status" value="1"/>
</dbReference>
<dbReference type="Proteomes" id="UP000245368">
    <property type="component" value="Chromosome"/>
</dbReference>
<feature type="chain" id="PRO_5016450554" evidence="2">
    <location>
        <begin position="23"/>
        <end position="163"/>
    </location>
</feature>
<dbReference type="OrthoDB" id="9904129at2"/>
<dbReference type="KEGG" id="dez:DKM44_02410"/>
<feature type="signal peptide" evidence="2">
    <location>
        <begin position="1"/>
        <end position="22"/>
    </location>
</feature>
<reference evidence="3 4" key="1">
    <citation type="submission" date="2018-05" db="EMBL/GenBank/DDBJ databases">
        <title>Complete Genome Sequence of Deinococcus sp. strain 17bor-2.</title>
        <authorList>
            <person name="Srinivasan S."/>
        </authorList>
    </citation>
    <scope>NUCLEOTIDE SEQUENCE [LARGE SCALE GENOMIC DNA]</scope>
    <source>
        <strain evidence="3 4">17bor-2</strain>
    </source>
</reference>
<sequence>MKRLLLLVALTSVIVGCSPPSAPERPQPNNPAPSAPPYTVPASSTVIPANLTTDPLLPPGWVVSPVTFGGPMWIEVTAIPAARSPGDGASCTGVASEGEQHRLYIRAANCGSTGTATLTFTLAGQTTPEVIGDQDLMLVQKIAGKVVRVTAVVKVGNVQVWPR</sequence>
<feature type="compositionally biased region" description="Pro residues" evidence="1">
    <location>
        <begin position="20"/>
        <end position="39"/>
    </location>
</feature>
<protein>
    <submittedName>
        <fullName evidence="3">Uncharacterized protein</fullName>
    </submittedName>
</protein>
<name>A0A2Z3JH09_9DEIO</name>
<dbReference type="RefSeq" id="WP_109825104.1">
    <property type="nucleotide sequence ID" value="NZ_CP029494.1"/>
</dbReference>
<evidence type="ECO:0000313" key="4">
    <source>
        <dbReference type="Proteomes" id="UP000245368"/>
    </source>
</evidence>
<keyword evidence="4" id="KW-1185">Reference proteome</keyword>
<keyword evidence="2" id="KW-0732">Signal</keyword>
<gene>
    <name evidence="3" type="ORF">DKM44_02410</name>
</gene>
<dbReference type="EMBL" id="CP029494">
    <property type="protein sequence ID" value="AWN22229.1"/>
    <property type="molecule type" value="Genomic_DNA"/>
</dbReference>
<accession>A0A2Z3JH09</accession>
<evidence type="ECO:0000256" key="2">
    <source>
        <dbReference type="SAM" id="SignalP"/>
    </source>
</evidence>
<evidence type="ECO:0000313" key="3">
    <source>
        <dbReference type="EMBL" id="AWN22229.1"/>
    </source>
</evidence>
<proteinExistence type="predicted"/>
<organism evidence="3 4">
    <name type="scientific">Deinococcus irradiatisoli</name>
    <dbReference type="NCBI Taxonomy" id="2202254"/>
    <lineage>
        <taxon>Bacteria</taxon>
        <taxon>Thermotogati</taxon>
        <taxon>Deinococcota</taxon>
        <taxon>Deinococci</taxon>
        <taxon>Deinococcales</taxon>
        <taxon>Deinococcaceae</taxon>
        <taxon>Deinococcus</taxon>
    </lineage>
</organism>
<feature type="region of interest" description="Disordered" evidence="1">
    <location>
        <begin position="19"/>
        <end position="39"/>
    </location>
</feature>
<dbReference type="AlphaFoldDB" id="A0A2Z3JH09"/>
<evidence type="ECO:0000256" key="1">
    <source>
        <dbReference type="SAM" id="MobiDB-lite"/>
    </source>
</evidence>